<dbReference type="Pfam" id="PF00581">
    <property type="entry name" value="Rhodanese"/>
    <property type="match status" value="1"/>
</dbReference>
<dbReference type="InterPro" id="IPR036873">
    <property type="entry name" value="Rhodanese-like_dom_sf"/>
</dbReference>
<dbReference type="SUPFAM" id="SSF52821">
    <property type="entry name" value="Rhodanese/Cell cycle control phosphatase"/>
    <property type="match status" value="1"/>
</dbReference>
<dbReference type="InterPro" id="IPR001763">
    <property type="entry name" value="Rhodanese-like_dom"/>
</dbReference>
<dbReference type="CDD" id="cd00158">
    <property type="entry name" value="RHOD"/>
    <property type="match status" value="1"/>
</dbReference>
<dbReference type="EMBL" id="FOJM01000009">
    <property type="protein sequence ID" value="SFA50691.1"/>
    <property type="molecule type" value="Genomic_DNA"/>
</dbReference>
<proteinExistence type="predicted"/>
<feature type="signal peptide" evidence="1">
    <location>
        <begin position="1"/>
        <end position="19"/>
    </location>
</feature>
<evidence type="ECO:0000313" key="3">
    <source>
        <dbReference type="EMBL" id="SFA50691.1"/>
    </source>
</evidence>
<dbReference type="AlphaFoldDB" id="A0A1I0TFX9"/>
<keyword evidence="4" id="KW-1185">Reference proteome</keyword>
<reference evidence="4" key="1">
    <citation type="submission" date="2016-10" db="EMBL/GenBank/DDBJ databases">
        <authorList>
            <person name="Varghese N."/>
            <person name="Submissions S."/>
        </authorList>
    </citation>
    <scope>NUCLEOTIDE SEQUENCE [LARGE SCALE GENOMIC DNA]</scope>
    <source>
        <strain evidence="4">DSM 18130</strain>
    </source>
</reference>
<dbReference type="STRING" id="332999.SAMN04488511_109153"/>
<feature type="domain" description="Rhodanese" evidence="2">
    <location>
        <begin position="61"/>
        <end position="113"/>
    </location>
</feature>
<dbReference type="PROSITE" id="PS50206">
    <property type="entry name" value="RHODANESE_3"/>
    <property type="match status" value="1"/>
</dbReference>
<dbReference type="OrthoDB" id="9807812at2"/>
<protein>
    <submittedName>
        <fullName evidence="3">Rhodanese-like domain-containing protein</fullName>
    </submittedName>
</protein>
<evidence type="ECO:0000259" key="2">
    <source>
        <dbReference type="PROSITE" id="PS50206"/>
    </source>
</evidence>
<feature type="chain" id="PRO_5011721344" evidence="1">
    <location>
        <begin position="20"/>
        <end position="182"/>
    </location>
</feature>
<keyword evidence="1" id="KW-0732">Signal</keyword>
<evidence type="ECO:0000256" key="1">
    <source>
        <dbReference type="SAM" id="SignalP"/>
    </source>
</evidence>
<name>A0A1I0TFX9_9SPHI</name>
<evidence type="ECO:0000313" key="4">
    <source>
        <dbReference type="Proteomes" id="UP000198836"/>
    </source>
</evidence>
<dbReference type="Gene3D" id="3.40.250.10">
    <property type="entry name" value="Rhodanese-like domain"/>
    <property type="match status" value="1"/>
</dbReference>
<organism evidence="3 4">
    <name type="scientific">Pedobacter suwonensis</name>
    <dbReference type="NCBI Taxonomy" id="332999"/>
    <lineage>
        <taxon>Bacteria</taxon>
        <taxon>Pseudomonadati</taxon>
        <taxon>Bacteroidota</taxon>
        <taxon>Sphingobacteriia</taxon>
        <taxon>Sphingobacteriales</taxon>
        <taxon>Sphingobacteriaceae</taxon>
        <taxon>Pedobacter</taxon>
    </lineage>
</organism>
<dbReference type="RefSeq" id="WP_090984069.1">
    <property type="nucleotide sequence ID" value="NZ_FOJM01000009.1"/>
</dbReference>
<gene>
    <name evidence="3" type="ORF">SAMN04488511_109153</name>
</gene>
<sequence length="182" mass="20840">MKLSVITIMLCNLAILCNAQTTPLKRKANVDFEAYEKLIPKVKAHRKNKLVDLPTFLKMAEEKGTVILDTRSDSLFKRKHIKEAIHLNFADFTQQNLLKIIPNADARILIYCNNNFIDDHVNFASKEVVPDLIKKKIAPISLALNIPTYINLYGYGYRNVYELSELVSTNDKRVIFEGTNSR</sequence>
<accession>A0A1I0TFX9</accession>
<dbReference type="Proteomes" id="UP000198836">
    <property type="component" value="Unassembled WGS sequence"/>
</dbReference>